<accession>A0A9P5PZP5</accession>
<evidence type="ECO:0000313" key="3">
    <source>
        <dbReference type="Proteomes" id="UP000772434"/>
    </source>
</evidence>
<protein>
    <submittedName>
        <fullName evidence="2">Uncharacterized protein</fullName>
    </submittedName>
</protein>
<feature type="transmembrane region" description="Helical" evidence="1">
    <location>
        <begin position="6"/>
        <end position="23"/>
    </location>
</feature>
<name>A0A9P5PZP5_9AGAR</name>
<evidence type="ECO:0000313" key="2">
    <source>
        <dbReference type="EMBL" id="KAF9072356.1"/>
    </source>
</evidence>
<organism evidence="2 3">
    <name type="scientific">Rhodocollybia butyracea</name>
    <dbReference type="NCBI Taxonomy" id="206335"/>
    <lineage>
        <taxon>Eukaryota</taxon>
        <taxon>Fungi</taxon>
        <taxon>Dikarya</taxon>
        <taxon>Basidiomycota</taxon>
        <taxon>Agaricomycotina</taxon>
        <taxon>Agaricomycetes</taxon>
        <taxon>Agaricomycetidae</taxon>
        <taxon>Agaricales</taxon>
        <taxon>Marasmiineae</taxon>
        <taxon>Omphalotaceae</taxon>
        <taxon>Rhodocollybia</taxon>
    </lineage>
</organism>
<comment type="caution">
    <text evidence="2">The sequence shown here is derived from an EMBL/GenBank/DDBJ whole genome shotgun (WGS) entry which is preliminary data.</text>
</comment>
<gene>
    <name evidence="2" type="ORF">BDP27DRAFT_1320786</name>
</gene>
<keyword evidence="1" id="KW-0472">Membrane</keyword>
<dbReference type="AlphaFoldDB" id="A0A9P5PZP5"/>
<keyword evidence="1" id="KW-1133">Transmembrane helix</keyword>
<keyword evidence="1" id="KW-0812">Transmembrane</keyword>
<proteinExistence type="predicted"/>
<keyword evidence="3" id="KW-1185">Reference proteome</keyword>
<dbReference type="Proteomes" id="UP000772434">
    <property type="component" value="Unassembled WGS sequence"/>
</dbReference>
<reference evidence="2" key="1">
    <citation type="submission" date="2020-11" db="EMBL/GenBank/DDBJ databases">
        <authorList>
            <consortium name="DOE Joint Genome Institute"/>
            <person name="Ahrendt S."/>
            <person name="Riley R."/>
            <person name="Andreopoulos W."/>
            <person name="Labutti K."/>
            <person name="Pangilinan J."/>
            <person name="Ruiz-Duenas F.J."/>
            <person name="Barrasa J.M."/>
            <person name="Sanchez-Garcia M."/>
            <person name="Camarero S."/>
            <person name="Miyauchi S."/>
            <person name="Serrano A."/>
            <person name="Linde D."/>
            <person name="Babiker R."/>
            <person name="Drula E."/>
            <person name="Ayuso-Fernandez I."/>
            <person name="Pacheco R."/>
            <person name="Padilla G."/>
            <person name="Ferreira P."/>
            <person name="Barriuso J."/>
            <person name="Kellner H."/>
            <person name="Castanera R."/>
            <person name="Alfaro M."/>
            <person name="Ramirez L."/>
            <person name="Pisabarro A.G."/>
            <person name="Kuo A."/>
            <person name="Tritt A."/>
            <person name="Lipzen A."/>
            <person name="He G."/>
            <person name="Yan M."/>
            <person name="Ng V."/>
            <person name="Cullen D."/>
            <person name="Martin F."/>
            <person name="Rosso M.-N."/>
            <person name="Henrissat B."/>
            <person name="Hibbett D."/>
            <person name="Martinez A.T."/>
            <person name="Grigoriev I.V."/>
        </authorList>
    </citation>
    <scope>NUCLEOTIDE SEQUENCE</scope>
    <source>
        <strain evidence="2">AH 40177</strain>
    </source>
</reference>
<evidence type="ECO:0000256" key="1">
    <source>
        <dbReference type="SAM" id="Phobius"/>
    </source>
</evidence>
<dbReference type="EMBL" id="JADNRY010000025">
    <property type="protein sequence ID" value="KAF9072356.1"/>
    <property type="molecule type" value="Genomic_DNA"/>
</dbReference>
<sequence length="75" mass="8905">MMVWTAPRYCLLTTLFSHLWYLLRQDRTGQDRSYEEFVDAQDSGALNISTPADLYRLYPLLQRVAFTKPKRLYTV</sequence>